<gene>
    <name evidence="2" type="ORF">GCM10009682_26050</name>
</gene>
<proteinExistence type="predicted"/>
<protein>
    <submittedName>
        <fullName evidence="2">Uncharacterized protein</fullName>
    </submittedName>
</protein>
<reference evidence="2 3" key="1">
    <citation type="journal article" date="2019" name="Int. J. Syst. Evol. Microbiol.">
        <title>The Global Catalogue of Microorganisms (GCM) 10K type strain sequencing project: providing services to taxonomists for standard genome sequencing and annotation.</title>
        <authorList>
            <consortium name="The Broad Institute Genomics Platform"/>
            <consortium name="The Broad Institute Genome Sequencing Center for Infectious Disease"/>
            <person name="Wu L."/>
            <person name="Ma J."/>
        </authorList>
    </citation>
    <scope>NUCLEOTIDE SEQUENCE [LARGE SCALE GENOMIC DNA]</scope>
    <source>
        <strain evidence="2 3">JCM 13250</strain>
    </source>
</reference>
<evidence type="ECO:0000313" key="3">
    <source>
        <dbReference type="Proteomes" id="UP001500218"/>
    </source>
</evidence>
<sequence length="127" mass="13787">MTNPTTALTINVKKLPLGSFVKPNAEINGHALSLNWGRNEIPAFPGVHHIHIYMPWIWRFGKADITVDNRTAPAPEVFYAPPFINFINGAIGFQPVKNPGLLGMLAVIGVPFLLIALCCALGTILDS</sequence>
<evidence type="ECO:0000256" key="1">
    <source>
        <dbReference type="SAM" id="Phobius"/>
    </source>
</evidence>
<accession>A0ABN2LY36</accession>
<keyword evidence="1" id="KW-0812">Transmembrane</keyword>
<name>A0ABN2LY36_9ACTN</name>
<evidence type="ECO:0000313" key="2">
    <source>
        <dbReference type="EMBL" id="GAA1802991.1"/>
    </source>
</evidence>
<keyword evidence="1" id="KW-0472">Membrane</keyword>
<feature type="transmembrane region" description="Helical" evidence="1">
    <location>
        <begin position="101"/>
        <end position="125"/>
    </location>
</feature>
<keyword evidence="3" id="KW-1185">Reference proteome</keyword>
<keyword evidence="1" id="KW-1133">Transmembrane helix</keyword>
<comment type="caution">
    <text evidence="2">The sequence shown here is derived from an EMBL/GenBank/DDBJ whole genome shotgun (WGS) entry which is preliminary data.</text>
</comment>
<dbReference type="RefSeq" id="WP_344130125.1">
    <property type="nucleotide sequence ID" value="NZ_BAAALT010000066.1"/>
</dbReference>
<dbReference type="Proteomes" id="UP001500218">
    <property type="component" value="Unassembled WGS sequence"/>
</dbReference>
<organism evidence="2 3">
    <name type="scientific">Luedemannella flava</name>
    <dbReference type="NCBI Taxonomy" id="349316"/>
    <lineage>
        <taxon>Bacteria</taxon>
        <taxon>Bacillati</taxon>
        <taxon>Actinomycetota</taxon>
        <taxon>Actinomycetes</taxon>
        <taxon>Micromonosporales</taxon>
        <taxon>Micromonosporaceae</taxon>
        <taxon>Luedemannella</taxon>
    </lineage>
</organism>
<dbReference type="EMBL" id="BAAALT010000066">
    <property type="protein sequence ID" value="GAA1802991.1"/>
    <property type="molecule type" value="Genomic_DNA"/>
</dbReference>